<evidence type="ECO:0000313" key="2">
    <source>
        <dbReference type="Proteomes" id="UP000028602"/>
    </source>
</evidence>
<sequence>MKHREILQVCQEKDAEKTAGLMKHLLWMCAEISILICF</sequence>
<keyword evidence="2" id="KW-1185">Reference proteome</keyword>
<reference evidence="1 2" key="1">
    <citation type="submission" date="2014-05" db="EMBL/GenBank/DDBJ databases">
        <title>ATOL: Assembling a taxonomically balanced genome-scale reconstruction of the evolutionary history of the Enterobacteriaceae.</title>
        <authorList>
            <person name="Plunkett G.III."/>
            <person name="Neeno-Eckwall E.C."/>
            <person name="Glasner J.D."/>
            <person name="Perna N.T."/>
        </authorList>
    </citation>
    <scope>NUCLEOTIDE SEQUENCE [LARGE SCALE GENOMIC DNA]</scope>
    <source>
        <strain evidence="1 2">ATCC 33301</strain>
    </source>
</reference>
<proteinExistence type="predicted"/>
<gene>
    <name evidence="1" type="ORF">GTPT_1583</name>
</gene>
<organism evidence="1 2">
    <name type="scientific">Tatumella ptyseos ATCC 33301</name>
    <dbReference type="NCBI Taxonomy" id="1005995"/>
    <lineage>
        <taxon>Bacteria</taxon>
        <taxon>Pseudomonadati</taxon>
        <taxon>Pseudomonadota</taxon>
        <taxon>Gammaproteobacteria</taxon>
        <taxon>Enterobacterales</taxon>
        <taxon>Erwiniaceae</taxon>
        <taxon>Tatumella</taxon>
    </lineage>
</organism>
<dbReference type="Proteomes" id="UP000028602">
    <property type="component" value="Unassembled WGS sequence"/>
</dbReference>
<dbReference type="EMBL" id="JMPR01000027">
    <property type="protein sequence ID" value="KFD20128.1"/>
    <property type="molecule type" value="Genomic_DNA"/>
</dbReference>
<accession>A0A085JI32</accession>
<dbReference type="AlphaFoldDB" id="A0A085JI32"/>
<evidence type="ECO:0000313" key="1">
    <source>
        <dbReference type="EMBL" id="KFD20128.1"/>
    </source>
</evidence>
<name>A0A085JI32_9GAMM</name>
<comment type="caution">
    <text evidence="1">The sequence shown here is derived from an EMBL/GenBank/DDBJ whole genome shotgun (WGS) entry which is preliminary data.</text>
</comment>
<protein>
    <submittedName>
        <fullName evidence="1">Uncharacterized protein</fullName>
    </submittedName>
</protein>